<comment type="caution">
    <text evidence="2">The sequence shown here is derived from an EMBL/GenBank/DDBJ whole genome shotgun (WGS) entry which is preliminary data.</text>
</comment>
<dbReference type="RefSeq" id="WP_226652840.1">
    <property type="nucleotide sequence ID" value="NZ_BNDW01000110.1"/>
</dbReference>
<evidence type="ECO:0000313" key="2">
    <source>
        <dbReference type="EMBL" id="GHI26965.1"/>
    </source>
</evidence>
<dbReference type="Pfam" id="PF18130">
    <property type="entry name" value="ATPgrasp_N"/>
    <property type="match status" value="1"/>
</dbReference>
<accession>A0ABQ3PPM5</accession>
<reference evidence="2" key="1">
    <citation type="submission" date="2024-05" db="EMBL/GenBank/DDBJ databases">
        <title>Whole genome shotgun sequence of Streptomyces hydrogenans NBRC 13475.</title>
        <authorList>
            <person name="Komaki H."/>
            <person name="Tamura T."/>
        </authorList>
    </citation>
    <scope>NUCLEOTIDE SEQUENCE</scope>
    <source>
        <strain evidence="2">NBRC 13475</strain>
    </source>
</reference>
<evidence type="ECO:0000313" key="3">
    <source>
        <dbReference type="Proteomes" id="UP001052739"/>
    </source>
</evidence>
<dbReference type="Gene3D" id="3.40.50.20">
    <property type="match status" value="1"/>
</dbReference>
<evidence type="ECO:0000259" key="1">
    <source>
        <dbReference type="Pfam" id="PF18130"/>
    </source>
</evidence>
<proteinExistence type="predicted"/>
<name>A0ABQ3PPM5_9ACTN</name>
<sequence length="106" mass="11436">MTDRPLVALVYQRPGMPWMFEGARRAGVDVVLIHRPNPRPDEALPAQLPPAVVRTLPLDIFGDEAAALAAIEELHGERPLAAIVTALDVAVPFTARAARMLGLPRA</sequence>
<gene>
    <name evidence="2" type="ORF">Shyd_83360</name>
</gene>
<feature type="domain" description="BL00235/CARNS1 N-terminal" evidence="1">
    <location>
        <begin position="20"/>
        <end position="104"/>
    </location>
</feature>
<keyword evidence="3" id="KW-1185">Reference proteome</keyword>
<dbReference type="EMBL" id="BNDW01000110">
    <property type="protein sequence ID" value="GHI26965.1"/>
    <property type="molecule type" value="Genomic_DNA"/>
</dbReference>
<dbReference type="Proteomes" id="UP001052739">
    <property type="component" value="Unassembled WGS sequence"/>
</dbReference>
<dbReference type="InterPro" id="IPR041472">
    <property type="entry name" value="BL00235/CARNS1_N"/>
</dbReference>
<protein>
    <recommendedName>
        <fullName evidence="1">BL00235/CARNS1 N-terminal domain-containing protein</fullName>
    </recommendedName>
</protein>
<organism evidence="2 3">
    <name type="scientific">Streptomyces hydrogenans</name>
    <dbReference type="NCBI Taxonomy" id="1873719"/>
    <lineage>
        <taxon>Bacteria</taxon>
        <taxon>Bacillati</taxon>
        <taxon>Actinomycetota</taxon>
        <taxon>Actinomycetes</taxon>
        <taxon>Kitasatosporales</taxon>
        <taxon>Streptomycetaceae</taxon>
        <taxon>Streptomyces</taxon>
    </lineage>
</organism>